<dbReference type="Gene3D" id="2.120.10.30">
    <property type="entry name" value="TolB, C-terminal domain"/>
    <property type="match status" value="2"/>
</dbReference>
<evidence type="ECO:0000313" key="6">
    <source>
        <dbReference type="Proteomes" id="UP000245468"/>
    </source>
</evidence>
<name>A0A2S2DVT8_9BACT</name>
<accession>A0A2S2DVT8</accession>
<evidence type="ECO:0000256" key="3">
    <source>
        <dbReference type="SAM" id="SignalP"/>
    </source>
</evidence>
<organism evidence="5 6">
    <name type="scientific">Aquirufa nivalisilvae</name>
    <dbReference type="NCBI Taxonomy" id="2516557"/>
    <lineage>
        <taxon>Bacteria</taxon>
        <taxon>Pseudomonadati</taxon>
        <taxon>Bacteroidota</taxon>
        <taxon>Cytophagia</taxon>
        <taxon>Cytophagales</taxon>
        <taxon>Flectobacillaceae</taxon>
        <taxon>Aquirufa</taxon>
    </lineage>
</organism>
<dbReference type="OrthoDB" id="9812921at2"/>
<dbReference type="RefSeq" id="WP_109322869.1">
    <property type="nucleotide sequence ID" value="NZ_CP029346.1"/>
</dbReference>
<reference evidence="6" key="1">
    <citation type="submission" date="2018-05" db="EMBL/GenBank/DDBJ databases">
        <title>Pseudarcicella sp. HME7025 Genome sequencing and assembly.</title>
        <authorList>
            <person name="Kim H."/>
            <person name="Kang H."/>
            <person name="Joh K."/>
        </authorList>
    </citation>
    <scope>NUCLEOTIDE SEQUENCE [LARGE SCALE GENOMIC DNA]</scope>
    <source>
        <strain evidence="6">HME7025</strain>
    </source>
</reference>
<dbReference type="KEGG" id="psez:HME7025_01309"/>
<dbReference type="InterPro" id="IPR029058">
    <property type="entry name" value="AB_hydrolase_fold"/>
</dbReference>
<feature type="signal peptide" evidence="3">
    <location>
        <begin position="1"/>
        <end position="19"/>
    </location>
</feature>
<dbReference type="EC" id="3.4.21.-" evidence="5"/>
<evidence type="ECO:0000256" key="2">
    <source>
        <dbReference type="ARBA" id="ARBA00022825"/>
    </source>
</evidence>
<keyword evidence="2" id="KW-0645">Protease</keyword>
<dbReference type="Pfam" id="PF07676">
    <property type="entry name" value="PD40"/>
    <property type="match status" value="1"/>
</dbReference>
<sequence length="716" mass="80888">MKKLLILSVFLLAIFSLTAQTSQKIELTDLLKIKTVSQPQFSPDGKKYIYLVKSILDDPDKKGEYTYQTHLFLGDMLTKETRALTSGKLSVASASWSPDGQFISFVRLATDNKPQVFLLPLKGGEAYSITSIPYGAAAPEWSKDGQSIYFSSTISVKEFLSDSLYNKSRWIPSWTHEKPGYDWTSFQTKSIKPNPNGNIDEIRAYLIQNEKDKKAKVINQLDFQEESTTSSELEVAAFFKVPLSGSTKPTLLSNPYRRIDEMKELHGGNTFVVCMPSDTLKHPDKVLDNVIALYDVSTKSFQTLVEKPGYRYTNLSVSPNGKYLAFFELKVGGIPSPVAKIIALSPGAYYQKIIPLDRIITQWSWSKDESKLYFTAQDHGGVPLFEYDITNNKLNTLSNTEDGVLGFDQNEGQFIYAKTKISNPSELYYFSKNNPNEIALTQLNAVWLKDKVLSLATKKSFKNKKGLVVDYWVMKPVDFQSGKKYPLLLEIHGGPTAMWGTGEASMWHEFQYFAAKGYGIVYSNPRGSGGYGTEFMGANMKDWGQGPMSDVMQALDLGISEGWADTTKLAVTGGSYAGYLVSYMLGHTNRFKVACSQRGVYELSTFFGEGNAWRLVPNYFGGYPWEKQTRIILDKESPLSYVQNIRTPLIIFHGEQDLRTGVIQSEMLYKSLKVMGREVEYVRHPGATHEITRAGNNRQRLDQMLRTYEFFERYLR</sequence>
<dbReference type="GO" id="GO:0006508">
    <property type="term" value="P:proteolysis"/>
    <property type="evidence" value="ECO:0007669"/>
    <property type="project" value="InterPro"/>
</dbReference>
<dbReference type="InterPro" id="IPR011659">
    <property type="entry name" value="WD40"/>
</dbReference>
<keyword evidence="2" id="KW-0720">Serine protease</keyword>
<dbReference type="GO" id="GO:0004252">
    <property type="term" value="F:serine-type endopeptidase activity"/>
    <property type="evidence" value="ECO:0007669"/>
    <property type="project" value="TreeGrafter"/>
</dbReference>
<keyword evidence="3" id="KW-0732">Signal</keyword>
<dbReference type="EMBL" id="CP029346">
    <property type="protein sequence ID" value="AWL09170.1"/>
    <property type="molecule type" value="Genomic_DNA"/>
</dbReference>
<dbReference type="AlphaFoldDB" id="A0A2S2DVT8"/>
<dbReference type="InterPro" id="IPR011042">
    <property type="entry name" value="6-blade_b-propeller_TolB-like"/>
</dbReference>
<dbReference type="Gene3D" id="3.40.50.1820">
    <property type="entry name" value="alpha/beta hydrolase"/>
    <property type="match status" value="1"/>
</dbReference>
<keyword evidence="1 5" id="KW-0378">Hydrolase</keyword>
<proteinExistence type="predicted"/>
<feature type="chain" id="PRO_5015453785" evidence="3">
    <location>
        <begin position="20"/>
        <end position="716"/>
    </location>
</feature>
<evidence type="ECO:0000256" key="1">
    <source>
        <dbReference type="ARBA" id="ARBA00022801"/>
    </source>
</evidence>
<dbReference type="SUPFAM" id="SSF82171">
    <property type="entry name" value="DPP6 N-terminal domain-like"/>
    <property type="match status" value="1"/>
</dbReference>
<feature type="domain" description="Peptidase S9 prolyl oligopeptidase catalytic" evidence="4">
    <location>
        <begin position="508"/>
        <end position="715"/>
    </location>
</feature>
<dbReference type="SUPFAM" id="SSF53474">
    <property type="entry name" value="alpha/beta-Hydrolases"/>
    <property type="match status" value="1"/>
</dbReference>
<dbReference type="Proteomes" id="UP000245468">
    <property type="component" value="Chromosome"/>
</dbReference>
<protein>
    <submittedName>
        <fullName evidence="5">Putative peptidase</fullName>
        <ecNumber evidence="5">3.4.21.-</ecNumber>
    </submittedName>
</protein>
<dbReference type="PANTHER" id="PTHR42776">
    <property type="entry name" value="SERINE PEPTIDASE S9 FAMILY MEMBER"/>
    <property type="match status" value="1"/>
</dbReference>
<dbReference type="InterPro" id="IPR001375">
    <property type="entry name" value="Peptidase_S9_cat"/>
</dbReference>
<dbReference type="Pfam" id="PF00326">
    <property type="entry name" value="Peptidase_S9"/>
    <property type="match status" value="1"/>
</dbReference>
<evidence type="ECO:0000259" key="4">
    <source>
        <dbReference type="Pfam" id="PF00326"/>
    </source>
</evidence>
<evidence type="ECO:0000313" key="5">
    <source>
        <dbReference type="EMBL" id="AWL09170.1"/>
    </source>
</evidence>
<keyword evidence="6" id="KW-1185">Reference proteome</keyword>
<dbReference type="PANTHER" id="PTHR42776:SF27">
    <property type="entry name" value="DIPEPTIDYL PEPTIDASE FAMILY MEMBER 6"/>
    <property type="match status" value="1"/>
</dbReference>
<gene>
    <name evidence="5" type="ORF">HME7025_01309</name>
</gene>